<dbReference type="GO" id="GO:0043138">
    <property type="term" value="F:3'-5' DNA helicase activity"/>
    <property type="evidence" value="ECO:0007669"/>
    <property type="project" value="TreeGrafter"/>
</dbReference>
<dbReference type="GO" id="GO:0003676">
    <property type="term" value="F:nucleic acid binding"/>
    <property type="evidence" value="ECO:0007669"/>
    <property type="project" value="InterPro"/>
</dbReference>
<keyword evidence="5" id="KW-0378">Hydrolase</keyword>
<dbReference type="GO" id="GO:0005524">
    <property type="term" value="F:ATP binding"/>
    <property type="evidence" value="ECO:0007669"/>
    <property type="project" value="UniProtKB-KW"/>
</dbReference>
<dbReference type="STRING" id="926571.NVIE_001270"/>
<dbReference type="GO" id="GO:0006289">
    <property type="term" value="P:nucleotide-excision repair"/>
    <property type="evidence" value="ECO:0007669"/>
    <property type="project" value="TreeGrafter"/>
</dbReference>
<name>A0A060HC05_9ARCH</name>
<evidence type="ECO:0000259" key="4">
    <source>
        <dbReference type="PROSITE" id="PS51194"/>
    </source>
</evidence>
<dbReference type="EMBL" id="CP007536">
    <property type="protein sequence ID" value="AIC14309.1"/>
    <property type="molecule type" value="Genomic_DNA"/>
</dbReference>
<dbReference type="Gene3D" id="3.40.50.300">
    <property type="entry name" value="P-loop containing nucleotide triphosphate hydrolases"/>
    <property type="match status" value="2"/>
</dbReference>
<evidence type="ECO:0000313" key="5">
    <source>
        <dbReference type="EMBL" id="AIC14309.1"/>
    </source>
</evidence>
<feature type="domain" description="Helicase C-terminal" evidence="4">
    <location>
        <begin position="732"/>
        <end position="884"/>
    </location>
</feature>
<dbReference type="HOGENOM" id="CLU_296409_0_0_2"/>
<dbReference type="Proteomes" id="UP000027093">
    <property type="component" value="Chromosome"/>
</dbReference>
<organism evidence="5 6">
    <name type="scientific">Nitrososphaera viennensis EN76</name>
    <dbReference type="NCBI Taxonomy" id="926571"/>
    <lineage>
        <taxon>Archaea</taxon>
        <taxon>Nitrososphaerota</taxon>
        <taxon>Nitrososphaeria</taxon>
        <taxon>Nitrososphaerales</taxon>
        <taxon>Nitrososphaeraceae</taxon>
        <taxon>Nitrososphaera</taxon>
    </lineage>
</organism>
<keyword evidence="2" id="KW-0067">ATP-binding</keyword>
<accession>A0A060HC05</accession>
<dbReference type="GO" id="GO:0036297">
    <property type="term" value="P:interstrand cross-link repair"/>
    <property type="evidence" value="ECO:0007669"/>
    <property type="project" value="TreeGrafter"/>
</dbReference>
<dbReference type="InterPro" id="IPR027417">
    <property type="entry name" value="P-loop_NTPase"/>
</dbReference>
<keyword evidence="5" id="KW-0347">Helicase</keyword>
<dbReference type="InterPro" id="IPR014001">
    <property type="entry name" value="Helicase_ATP-bd"/>
</dbReference>
<dbReference type="Pfam" id="PF00271">
    <property type="entry name" value="Helicase_C"/>
    <property type="match status" value="1"/>
</dbReference>
<evidence type="ECO:0000256" key="1">
    <source>
        <dbReference type="ARBA" id="ARBA00022741"/>
    </source>
</evidence>
<dbReference type="PANTHER" id="PTHR47957">
    <property type="entry name" value="ATP-DEPENDENT HELICASE HRQ1"/>
    <property type="match status" value="1"/>
</dbReference>
<dbReference type="OrthoDB" id="36796at2157"/>
<dbReference type="SMART" id="SM00487">
    <property type="entry name" value="DEXDc"/>
    <property type="match status" value="1"/>
</dbReference>
<protein>
    <submittedName>
        <fullName evidence="5">Putative DEAD-box superfamily II helicase</fullName>
    </submittedName>
</protein>
<dbReference type="GeneID" id="30681085"/>
<sequence>MTQTAVQKAATETISHQVKSNASPEMKVVDEITSAVLTASMFDHGRDIRYAGITDVLFPEGYTFVRRKLGRNITVPSVHTTEFIVDGDDGELVVEFRFIQPRIRGLRQKYPDGRWIRLSSRPFVLDGNTYQAGNEEPSEKMITTGPLKLKDLLSKKYKKVFAAKKERVEELIKDSKDKAQAMFVREVAESKIEVNVACRRLGDKEGRYKVSIRIQNVIPIKLSGVRPYNAEEVMKKSLFGAYTLVKSSKCTLLDTGNEEAMRECANLSTYPVKSSKSSDTLFSSPVIVYDYPWFEPINMTTSLKEIVADDKTLLSHMHLLDKNEVSVLKKSGKLAKILKVFRALAESTEGKVDRLYQFQWDAIQKFIKSLLKDDPGVLIIRAPTNSGKSLVFYTCSVLISVLRDDVKGTATFITFPTRALNSQQFSEMVSFFYHLNQAGINIKLGLYMGQEDDAAVKILSTQYVKEGDEIAIIERCPNPACHHDKIVATKPSENRLIPMCEECKTTLPYILLTNWETQDFCPEVVVGTPDKIVNSLTHNVYTHTLFGAPCKKCPNCGRHYPLCLKDQRESVAKCRGCGTALDNSTITRSTPRLVVFDEIHTLTGTQGNLLGHFLALLKTVGSIYDIPRGFWYVGATATVANQEELVSNLTGYEKDKQTVFPEKEEFLKKSDGSGYFVKRDDRIRHRYVIVEPLGVTTRGSVSQLTSSLHSFLDNARKMEGIVKLELAKKGLTIDEAYGTQTVYVLRKDDGRDLEKFIPDFAHGTGLRRPKVKFGSGDLSSSQLVQLNRAVKEHSLDVLLVTQIYGQGVDFPGLNIIHFFGTPRSFIELAQVVGRTGRGDVPGLVLLHLVPQIPRDEWVYQNFRYMIGDLEAHYEPTPINVANKYAISLSLPNVFHTLIMARAYEDHQMRYADYVHGRLNTDKALLKDILEEAIGVYERPSMTAVEKKELRTMAFMKAREMIVDFAGSKIETIKHLSAKDVLVPTLREKHKVIRYSEAVRYSALDGLSASGEDIVEADD</sequence>
<feature type="domain" description="Helicase ATP-binding" evidence="3">
    <location>
        <begin position="369"/>
        <end position="657"/>
    </location>
</feature>
<reference evidence="5 6" key="1">
    <citation type="journal article" date="2014" name="Int. J. Syst. Evol. Microbiol.">
        <title>Nitrososphaera viennensis gen. nov., sp. nov., an aerobic and mesophilic, ammonia-oxidizing archaeon from soil and a member of the archaeal phylum Thaumarchaeota.</title>
        <authorList>
            <person name="Stieglmeier M."/>
            <person name="Klingl A."/>
            <person name="Alves R.J."/>
            <person name="Rittmann S.K."/>
            <person name="Melcher M."/>
            <person name="Leisch N."/>
            <person name="Schleper C."/>
        </authorList>
    </citation>
    <scope>NUCLEOTIDE SEQUENCE [LARGE SCALE GENOMIC DNA]</scope>
    <source>
        <strain evidence="5">EN76</strain>
    </source>
</reference>
<dbReference type="PROSITE" id="PS51194">
    <property type="entry name" value="HELICASE_CTER"/>
    <property type="match status" value="1"/>
</dbReference>
<proteinExistence type="predicted"/>
<evidence type="ECO:0000256" key="2">
    <source>
        <dbReference type="ARBA" id="ARBA00022840"/>
    </source>
</evidence>
<dbReference type="PROSITE" id="PS51192">
    <property type="entry name" value="HELICASE_ATP_BIND_1"/>
    <property type="match status" value="1"/>
</dbReference>
<dbReference type="InterPro" id="IPR001650">
    <property type="entry name" value="Helicase_C-like"/>
</dbReference>
<dbReference type="RefSeq" id="WP_075053546.1">
    <property type="nucleotide sequence ID" value="NZ_CP007536.1"/>
</dbReference>
<dbReference type="SMART" id="SM00490">
    <property type="entry name" value="HELICc"/>
    <property type="match status" value="1"/>
</dbReference>
<dbReference type="KEGG" id="nvn:NVIE_001270"/>
<dbReference type="PANTHER" id="PTHR47957:SF3">
    <property type="entry name" value="ATP-DEPENDENT HELICASE HRQ1"/>
    <property type="match status" value="1"/>
</dbReference>
<keyword evidence="1" id="KW-0547">Nucleotide-binding</keyword>
<dbReference type="CDD" id="cd18785">
    <property type="entry name" value="SF2_C"/>
    <property type="match status" value="1"/>
</dbReference>
<keyword evidence="6" id="KW-1185">Reference proteome</keyword>
<dbReference type="InterPro" id="IPR011545">
    <property type="entry name" value="DEAD/DEAH_box_helicase_dom"/>
</dbReference>
<dbReference type="Pfam" id="PF00270">
    <property type="entry name" value="DEAD"/>
    <property type="match status" value="1"/>
</dbReference>
<dbReference type="AlphaFoldDB" id="A0A060HC05"/>
<dbReference type="SUPFAM" id="SSF52540">
    <property type="entry name" value="P-loop containing nucleoside triphosphate hydrolases"/>
    <property type="match status" value="2"/>
</dbReference>
<evidence type="ECO:0000313" key="6">
    <source>
        <dbReference type="Proteomes" id="UP000027093"/>
    </source>
</evidence>
<evidence type="ECO:0000259" key="3">
    <source>
        <dbReference type="PROSITE" id="PS51192"/>
    </source>
</evidence>
<gene>
    <name evidence="5" type="ORF">NVIE_001270</name>
</gene>